<dbReference type="OrthoDB" id="415015at2759"/>
<dbReference type="FunFam" id="3.40.50.300:FF:000496">
    <property type="entry name" value="Nucleolar GTP-binding protein 1"/>
    <property type="match status" value="1"/>
</dbReference>
<name>E3NM67_CAERE</name>
<dbReference type="FunFam" id="1.20.120.1190:FF:000001">
    <property type="entry name" value="Nucleolar GTP-binding protein 1"/>
    <property type="match status" value="1"/>
</dbReference>
<dbReference type="InParanoid" id="E3NM67"/>
<dbReference type="Gene3D" id="3.40.50.300">
    <property type="entry name" value="P-loop containing nucleotide triphosphate hydrolases"/>
    <property type="match status" value="1"/>
</dbReference>
<evidence type="ECO:0000256" key="6">
    <source>
        <dbReference type="PIRNR" id="PIRNR038919"/>
    </source>
</evidence>
<protein>
    <recommendedName>
        <fullName evidence="6">Nucleolar GTP-binding protein 1</fullName>
    </recommendedName>
</protein>
<sequence length="684" mass="78655">MTSMYNFKRITVVPNASELKDVVLSKTQRKTPTVVHRQYSIGRIRAFYARKIKFLQQTLHDKLTQIINEFPKMEEIHPFYSDLMNILYDRDHYKIALGQMNTARHLIDGIAREYVRLMKYADSLYRCKMLKRAALGRMVKLLKRQKSSFEYLEQVRQHLSRLPSIDPSTRTLILCGFPNVGKSSFINNVTRADVEVQPYAFTTKALYVGHLDYRFLRWQVIDTPGILDQPLEDRNTIEMQAVTALAHLKASVLFMMDVSEQCDRTIEEQLHLFESIRPLFANKPVLIGLNKVDIRHRGDLPAEKAALLDQLEKEGIPIVETSTLTQEGVMSLRDRACDELLAQRVEAKIQAKKITNIEDSVLNRVFVAYPAPRDEKVRAPFVPPGLAAKRAAKKLAAENAMDVDDVETVGASAGAVSEFRDENMRRLEREIELAMEDDYILDLKKHYMLKNPDEKYDIVPEIWEGHNLADFVDPEIQQKLESLLKEEELLEQAGEYESDLDSDDEETKEKMALALQIREKEKLLTLEHTVNKRIAGRVGSRVHTRKRERSMSRLEHELGELGVDIDTKKMKNLQGQCAKPQLGKKVCSRRSSISSPPLLQPRPIANERMKVGRARSLSAVRPAPRDELAFPDEEKRAHVDKLRTKAMRGLRREAKKGEADRHVYDLKPKHLFCGKRGNGKTDWR</sequence>
<dbReference type="InterPro" id="IPR041623">
    <property type="entry name" value="NOG1_N"/>
</dbReference>
<evidence type="ECO:0000259" key="7">
    <source>
        <dbReference type="PROSITE" id="PS51710"/>
    </source>
</evidence>
<feature type="domain" description="OBG-type G" evidence="7">
    <location>
        <begin position="170"/>
        <end position="341"/>
    </location>
</feature>
<dbReference type="HOGENOM" id="CLU_011784_4_1_1"/>
<dbReference type="EMBL" id="DS268989">
    <property type="protein sequence ID" value="EFP06913.1"/>
    <property type="molecule type" value="Genomic_DNA"/>
</dbReference>
<dbReference type="InterPro" id="IPR031167">
    <property type="entry name" value="G_OBG"/>
</dbReference>
<evidence type="ECO:0000256" key="5">
    <source>
        <dbReference type="ARBA" id="ARBA00023242"/>
    </source>
</evidence>
<keyword evidence="5 6" id="KW-0539">Nucleus</keyword>
<evidence type="ECO:0000313" key="9">
    <source>
        <dbReference type="Proteomes" id="UP000008281"/>
    </source>
</evidence>
<dbReference type="Proteomes" id="UP000008281">
    <property type="component" value="Unassembled WGS sequence"/>
</dbReference>
<evidence type="ECO:0000256" key="4">
    <source>
        <dbReference type="ARBA" id="ARBA00023134"/>
    </source>
</evidence>
<evidence type="ECO:0000256" key="1">
    <source>
        <dbReference type="ARBA" id="ARBA00004604"/>
    </source>
</evidence>
<dbReference type="OMA" id="EWKNDVM"/>
<dbReference type="InterPro" id="IPR024926">
    <property type="entry name" value="NOG1"/>
</dbReference>
<dbReference type="InterPro" id="IPR006073">
    <property type="entry name" value="GTP-bd"/>
</dbReference>
<reference evidence="8" key="1">
    <citation type="submission" date="2007-07" db="EMBL/GenBank/DDBJ databases">
        <title>PCAP assembly of the Caenorhabditis remanei genome.</title>
        <authorList>
            <consortium name="The Caenorhabditis remanei Sequencing Consortium"/>
            <person name="Wilson R.K."/>
        </authorList>
    </citation>
    <scope>NUCLEOTIDE SEQUENCE [LARGE SCALE GENOMIC DNA]</scope>
    <source>
        <strain evidence="8">PB4641</strain>
    </source>
</reference>
<comment type="similarity">
    <text evidence="6">Belongs to the TRAFAC class OBG-HflX-like GTPase superfamily. OBG GTPase family. NOG subfamily.</text>
</comment>
<dbReference type="AlphaFoldDB" id="E3NM67"/>
<keyword evidence="2 6" id="KW-0690">Ribosome biogenesis</keyword>
<dbReference type="InterPro" id="IPR005225">
    <property type="entry name" value="Small_GTP-bd"/>
</dbReference>
<comment type="function">
    <text evidence="6">Involved in the biogenesis of the 60S ribosomal subunit.</text>
</comment>
<comment type="subcellular location">
    <subcellularLocation>
        <location evidence="1 6">Nucleus</location>
        <location evidence="1 6">Nucleolus</location>
    </subcellularLocation>
</comment>
<dbReference type="Pfam" id="PF08155">
    <property type="entry name" value="NOGCT"/>
    <property type="match status" value="1"/>
</dbReference>
<keyword evidence="9" id="KW-1185">Reference proteome</keyword>
<dbReference type="GO" id="GO:0005525">
    <property type="term" value="F:GTP binding"/>
    <property type="evidence" value="ECO:0007669"/>
    <property type="project" value="UniProtKB-KW"/>
</dbReference>
<dbReference type="PRINTS" id="PR00326">
    <property type="entry name" value="GTP1OBG"/>
</dbReference>
<keyword evidence="3" id="KW-0547">Nucleotide-binding</keyword>
<dbReference type="eggNOG" id="KOG1490">
    <property type="taxonomic scope" value="Eukaryota"/>
</dbReference>
<accession>E3NM67</accession>
<dbReference type="FunCoup" id="E3NM67">
    <property type="interactions" value="3281"/>
</dbReference>
<dbReference type="PROSITE" id="PS51710">
    <property type="entry name" value="G_OBG"/>
    <property type="match status" value="1"/>
</dbReference>
<evidence type="ECO:0000256" key="3">
    <source>
        <dbReference type="ARBA" id="ARBA00022741"/>
    </source>
</evidence>
<dbReference type="STRING" id="31234.E3NM67"/>
<dbReference type="SUPFAM" id="SSF52540">
    <property type="entry name" value="P-loop containing nucleoside triphosphate hydrolases"/>
    <property type="match status" value="1"/>
</dbReference>
<dbReference type="GO" id="GO:0042254">
    <property type="term" value="P:ribosome biogenesis"/>
    <property type="evidence" value="ECO:0007669"/>
    <property type="project" value="UniProtKB-KW"/>
</dbReference>
<dbReference type="GO" id="GO:0005730">
    <property type="term" value="C:nucleolus"/>
    <property type="evidence" value="ECO:0007669"/>
    <property type="project" value="UniProtKB-SubCell"/>
</dbReference>
<dbReference type="InterPro" id="IPR012973">
    <property type="entry name" value="NOG_C"/>
</dbReference>
<dbReference type="InterPro" id="IPR010674">
    <property type="entry name" value="NOG1_Rossman_fold_dom"/>
</dbReference>
<evidence type="ECO:0000313" key="8">
    <source>
        <dbReference type="EMBL" id="EFP06913.1"/>
    </source>
</evidence>
<organism evidence="9">
    <name type="scientific">Caenorhabditis remanei</name>
    <name type="common">Caenorhabditis vulgaris</name>
    <dbReference type="NCBI Taxonomy" id="31234"/>
    <lineage>
        <taxon>Eukaryota</taxon>
        <taxon>Metazoa</taxon>
        <taxon>Ecdysozoa</taxon>
        <taxon>Nematoda</taxon>
        <taxon>Chromadorea</taxon>
        <taxon>Rhabditida</taxon>
        <taxon>Rhabditina</taxon>
        <taxon>Rhabditomorpha</taxon>
        <taxon>Rhabditoidea</taxon>
        <taxon>Rhabditidae</taxon>
        <taxon>Peloderinae</taxon>
        <taxon>Caenorhabditis</taxon>
    </lineage>
</organism>
<evidence type="ECO:0000256" key="2">
    <source>
        <dbReference type="ARBA" id="ARBA00022517"/>
    </source>
</evidence>
<gene>
    <name evidence="8" type="ORF">CRE_14378</name>
</gene>
<dbReference type="PANTHER" id="PTHR45759">
    <property type="entry name" value="NUCLEOLAR GTP-BINDING PROTEIN 1"/>
    <property type="match status" value="1"/>
</dbReference>
<dbReference type="InterPro" id="IPR027417">
    <property type="entry name" value="P-loop_NTPase"/>
</dbReference>
<dbReference type="NCBIfam" id="TIGR00231">
    <property type="entry name" value="small_GTP"/>
    <property type="match status" value="1"/>
</dbReference>
<dbReference type="Pfam" id="PF06858">
    <property type="entry name" value="NOG1"/>
    <property type="match status" value="1"/>
</dbReference>
<dbReference type="Pfam" id="PF17835">
    <property type="entry name" value="NOG1_N"/>
    <property type="match status" value="1"/>
</dbReference>
<proteinExistence type="inferred from homology"/>
<keyword evidence="4" id="KW-0342">GTP-binding</keyword>
<dbReference type="PIRSF" id="PIRSF038919">
    <property type="entry name" value="NOG1"/>
    <property type="match status" value="1"/>
</dbReference>
<dbReference type="Gene3D" id="1.20.120.1190">
    <property type="match status" value="1"/>
</dbReference>
<dbReference type="CDD" id="cd01897">
    <property type="entry name" value="NOG"/>
    <property type="match status" value="1"/>
</dbReference>